<keyword evidence="3" id="KW-0347">Helicase</keyword>
<dbReference type="GO" id="GO:0004386">
    <property type="term" value="F:helicase activity"/>
    <property type="evidence" value="ECO:0007669"/>
    <property type="project" value="UniProtKB-KW"/>
</dbReference>
<dbReference type="Proteomes" id="UP001524501">
    <property type="component" value="Unassembled WGS sequence"/>
</dbReference>
<dbReference type="RefSeq" id="WP_255974745.1">
    <property type="nucleotide sequence ID" value="NZ_JANFQF010000041.1"/>
</dbReference>
<proteinExistence type="predicted"/>
<evidence type="ECO:0000313" key="4">
    <source>
        <dbReference type="Proteomes" id="UP001524501"/>
    </source>
</evidence>
<accession>A0ABT1QKL9</accession>
<keyword evidence="3" id="KW-0067">ATP-binding</keyword>
<feature type="region of interest" description="Disordered" evidence="1">
    <location>
        <begin position="316"/>
        <end position="348"/>
    </location>
</feature>
<name>A0ABT1QKL9_9NOCA</name>
<evidence type="ECO:0000259" key="2">
    <source>
        <dbReference type="Pfam" id="PF12419"/>
    </source>
</evidence>
<dbReference type="InterPro" id="IPR022138">
    <property type="entry name" value="DUF3670"/>
</dbReference>
<dbReference type="Pfam" id="PF12419">
    <property type="entry name" value="DUF3670"/>
    <property type="match status" value="1"/>
</dbReference>
<organism evidence="3 4">
    <name type="scientific">Rhodococcus tibetensis</name>
    <dbReference type="NCBI Taxonomy" id="2965064"/>
    <lineage>
        <taxon>Bacteria</taxon>
        <taxon>Bacillati</taxon>
        <taxon>Actinomycetota</taxon>
        <taxon>Actinomycetes</taxon>
        <taxon>Mycobacteriales</taxon>
        <taxon>Nocardiaceae</taxon>
        <taxon>Rhodococcus</taxon>
    </lineage>
</organism>
<gene>
    <name evidence="3" type="ORF">NOF53_27225</name>
</gene>
<evidence type="ECO:0000313" key="3">
    <source>
        <dbReference type="EMBL" id="MCQ4122799.1"/>
    </source>
</evidence>
<protein>
    <submittedName>
        <fullName evidence="3">SNF2 helicase-associated domain-containing protein</fullName>
    </submittedName>
</protein>
<feature type="compositionally biased region" description="Low complexity" evidence="1">
    <location>
        <begin position="362"/>
        <end position="374"/>
    </location>
</feature>
<sequence>MTASGRDVWRLGVLDQEELRHMGSLAAALPPEARAIALGEQTGDTMEVVLPGAAEVLRGFLTSALDALPRLCAPADSDALPYLGWDADRVPGLQTWTASLAPATVALSLRIDPVPTTGTVDLVDSAFDATVQVHGVDRPAVVCDAVDLGRHPRMAESAFAADPRIAVLEALRRAALQWAPLEELTRSAAPNRIRLEDDDVTALAGAGRRLRSEGIEIHWPRELMAHTSTLMILGDSTASGGHTTFGGDRAFEFDWRVAIGDEVLTRDDMEKLVASERAVVRLRNRYVVADSALVRKTLQRRTGAMPLVDALRASLTGRPAGARKRPVSMSAGRSPGLRGNSPTGSPSTCRCLPRCAHSYGTISSSTSGGSTPISRRTDARWSSPTSPRWGASYSSIWTPAASSASSSMAALRLPGGKSW</sequence>
<keyword evidence="4" id="KW-1185">Reference proteome</keyword>
<feature type="domain" description="DUF3670" evidence="2">
    <location>
        <begin position="189"/>
        <end position="314"/>
    </location>
</feature>
<keyword evidence="3" id="KW-0547">Nucleotide-binding</keyword>
<keyword evidence="3" id="KW-0378">Hydrolase</keyword>
<comment type="caution">
    <text evidence="3">The sequence shown here is derived from an EMBL/GenBank/DDBJ whole genome shotgun (WGS) entry which is preliminary data.</text>
</comment>
<feature type="region of interest" description="Disordered" evidence="1">
    <location>
        <begin position="362"/>
        <end position="387"/>
    </location>
</feature>
<evidence type="ECO:0000256" key="1">
    <source>
        <dbReference type="SAM" id="MobiDB-lite"/>
    </source>
</evidence>
<dbReference type="EMBL" id="JANFQF010000041">
    <property type="protein sequence ID" value="MCQ4122799.1"/>
    <property type="molecule type" value="Genomic_DNA"/>
</dbReference>
<reference evidence="3 4" key="1">
    <citation type="submission" date="2022-07" db="EMBL/GenBank/DDBJ databases">
        <title>Degradation activity of malathion, p-nitrophenol and potential low-temperature adaptation strategy of Rhodococcus sp. FXJ9.536.</title>
        <authorList>
            <person name="Huang J."/>
            <person name="Huang Y."/>
        </authorList>
    </citation>
    <scope>NUCLEOTIDE SEQUENCE [LARGE SCALE GENOMIC DNA]</scope>
    <source>
        <strain evidence="3 4">FXJ9.536</strain>
    </source>
</reference>